<evidence type="ECO:0000256" key="1">
    <source>
        <dbReference type="SAM" id="Phobius"/>
    </source>
</evidence>
<sequence>MNCPKCNHEISVDAQFCGNCGQPVTQTATPVESVVQTSVQPVAQVPVAPVESSDSGKAVASLVLGILGFVGSLIPIVGLIMGIIALVLGINSRNSSKKGMATAGLILGIIVIVLSLIFWGYNIWVGVQNGEFGFLQWSGDYFVSSFDLSIL</sequence>
<feature type="domain" description="DUF4190" evidence="3">
    <location>
        <begin position="58"/>
        <end position="117"/>
    </location>
</feature>
<keyword evidence="1" id="KW-0472">Membrane</keyword>
<dbReference type="Pfam" id="PF13240">
    <property type="entry name" value="Zn_Ribbon_1"/>
    <property type="match status" value="1"/>
</dbReference>
<evidence type="ECO:0008006" key="6">
    <source>
        <dbReference type="Google" id="ProtNLM"/>
    </source>
</evidence>
<dbReference type="Pfam" id="PF13828">
    <property type="entry name" value="DUF4190"/>
    <property type="match status" value="1"/>
</dbReference>
<evidence type="ECO:0000313" key="4">
    <source>
        <dbReference type="EMBL" id="KKP65435.1"/>
    </source>
</evidence>
<feature type="transmembrane region" description="Helical" evidence="1">
    <location>
        <begin position="62"/>
        <end position="88"/>
    </location>
</feature>
<keyword evidence="1" id="KW-0812">Transmembrane</keyword>
<protein>
    <recommendedName>
        <fullName evidence="6">Zinc-ribbon domain-containing protein</fullName>
    </recommendedName>
</protein>
<reference evidence="4 5" key="1">
    <citation type="journal article" date="2015" name="Nature">
        <title>rRNA introns, odd ribosomes, and small enigmatic genomes across a large radiation of phyla.</title>
        <authorList>
            <person name="Brown C.T."/>
            <person name="Hug L.A."/>
            <person name="Thomas B.C."/>
            <person name="Sharon I."/>
            <person name="Castelle C.J."/>
            <person name="Singh A."/>
            <person name="Wilkins M.J."/>
            <person name="Williams K.H."/>
            <person name="Banfield J.F."/>
        </authorList>
    </citation>
    <scope>NUCLEOTIDE SEQUENCE [LARGE SCALE GENOMIC DNA]</scope>
</reference>
<dbReference type="AlphaFoldDB" id="A0A0G0DQV0"/>
<dbReference type="InterPro" id="IPR025241">
    <property type="entry name" value="DUF4190"/>
</dbReference>
<dbReference type="InterPro" id="IPR026870">
    <property type="entry name" value="Zinc_ribbon_dom"/>
</dbReference>
<feature type="domain" description="Zinc-ribbon" evidence="2">
    <location>
        <begin position="3"/>
        <end position="24"/>
    </location>
</feature>
<evidence type="ECO:0000313" key="5">
    <source>
        <dbReference type="Proteomes" id="UP000033866"/>
    </source>
</evidence>
<evidence type="ECO:0000259" key="2">
    <source>
        <dbReference type="Pfam" id="PF13240"/>
    </source>
</evidence>
<name>A0A0G0DQV0_9BACT</name>
<keyword evidence="1" id="KW-1133">Transmembrane helix</keyword>
<feature type="transmembrane region" description="Helical" evidence="1">
    <location>
        <begin position="100"/>
        <end position="121"/>
    </location>
</feature>
<gene>
    <name evidence="4" type="ORF">UR61_C0024G0010</name>
</gene>
<comment type="caution">
    <text evidence="4">The sequence shown here is derived from an EMBL/GenBank/DDBJ whole genome shotgun (WGS) entry which is preliminary data.</text>
</comment>
<evidence type="ECO:0000259" key="3">
    <source>
        <dbReference type="Pfam" id="PF13828"/>
    </source>
</evidence>
<accession>A0A0G0DQV0</accession>
<dbReference type="EMBL" id="LBPV01000024">
    <property type="protein sequence ID" value="KKP65435.1"/>
    <property type="molecule type" value="Genomic_DNA"/>
</dbReference>
<dbReference type="Proteomes" id="UP000033866">
    <property type="component" value="Unassembled WGS sequence"/>
</dbReference>
<proteinExistence type="predicted"/>
<organism evidence="4 5">
    <name type="scientific">candidate division WS6 bacterium GW2011_GWE1_34_7</name>
    <dbReference type="NCBI Taxonomy" id="1619093"/>
    <lineage>
        <taxon>Bacteria</taxon>
        <taxon>Candidatus Dojkabacteria</taxon>
    </lineage>
</organism>